<proteinExistence type="predicted"/>
<accession>A0A2H0W665</accession>
<evidence type="ECO:0000313" key="1">
    <source>
        <dbReference type="EMBL" id="PIS06101.1"/>
    </source>
</evidence>
<dbReference type="Proteomes" id="UP000229056">
    <property type="component" value="Unassembled WGS sequence"/>
</dbReference>
<sequence length="346" mass="39895">MSKRIIVTGIPGSGTSDFSYKYLGITDFNIDSFNIAEILLKLAQESPKKPPIFAENLLNMHPELLDSLRDRAFDMAISEIEKYQEDKDRVLIDMHAQFFWNDVLTNAYDWRYLSQIDPDLFITLIEKPSTIRDRQLQTEQGRLQNHGLRDLLLWQNMEVNVTSGWASNLGKPHYVLPGQQDPEIIESLLHNAFLVYFQMPMTDASSEADNMITEFKNRLLTIGRDLTGLSTPLIDPRTIDIETGGDVSKREETAIRTQTVHRDMNWYIAQASDQVAYYPPGTTLSKGVSDETTRGFETGKNTFVIYSNAHTSPFMDMCTKVFTSEEEFFNFYPEYMQQRLERLSRH</sequence>
<evidence type="ECO:0000313" key="2">
    <source>
        <dbReference type="Proteomes" id="UP000229056"/>
    </source>
</evidence>
<dbReference type="EMBL" id="PEZY01000008">
    <property type="protein sequence ID" value="PIS06101.1"/>
    <property type="molecule type" value="Genomic_DNA"/>
</dbReference>
<dbReference type="Pfam" id="PF13207">
    <property type="entry name" value="AAA_17"/>
    <property type="match status" value="1"/>
</dbReference>
<comment type="caution">
    <text evidence="1">The sequence shown here is derived from an EMBL/GenBank/DDBJ whole genome shotgun (WGS) entry which is preliminary data.</text>
</comment>
<reference evidence="2" key="1">
    <citation type="submission" date="2017-09" db="EMBL/GenBank/DDBJ databases">
        <title>Depth-based differentiation of microbial function through sediment-hosted aquifers and enrichment of novel symbionts in the deep terrestrial subsurface.</title>
        <authorList>
            <person name="Probst A.J."/>
            <person name="Ladd B."/>
            <person name="Jarett J.K."/>
            <person name="Geller-Mcgrath D.E."/>
            <person name="Sieber C.M.K."/>
            <person name="Emerson J.B."/>
            <person name="Anantharaman K."/>
            <person name="Thomas B.C."/>
            <person name="Malmstrom R."/>
            <person name="Stieglmeier M."/>
            <person name="Klingl A."/>
            <person name="Woyke T."/>
            <person name="Ryan C.M."/>
            <person name="Banfield J.F."/>
        </authorList>
    </citation>
    <scope>NUCLEOTIDE SEQUENCE [LARGE SCALE GENOMIC DNA]</scope>
</reference>
<name>A0A2H0W665_9BACT</name>
<dbReference type="Gene3D" id="3.40.50.300">
    <property type="entry name" value="P-loop containing nucleotide triphosphate hydrolases"/>
    <property type="match status" value="1"/>
</dbReference>
<dbReference type="InterPro" id="IPR027417">
    <property type="entry name" value="P-loop_NTPase"/>
</dbReference>
<dbReference type="AlphaFoldDB" id="A0A2H0W665"/>
<gene>
    <name evidence="1" type="ORF">COT80_02415</name>
</gene>
<organism evidence="1 2">
    <name type="scientific">Candidatus Buchananbacteria bacterium CG10_big_fil_rev_8_21_14_0_10_33_19</name>
    <dbReference type="NCBI Taxonomy" id="1974525"/>
    <lineage>
        <taxon>Bacteria</taxon>
        <taxon>Candidatus Buchananiibacteriota</taxon>
    </lineage>
</organism>
<protein>
    <submittedName>
        <fullName evidence="1">Uncharacterized protein</fullName>
    </submittedName>
</protein>